<dbReference type="SUPFAM" id="SSF53756">
    <property type="entry name" value="UDP-Glycosyltransferase/glycogen phosphorylase"/>
    <property type="match status" value="1"/>
</dbReference>
<dbReference type="PANTHER" id="PTHR45947:SF3">
    <property type="entry name" value="SULFOQUINOVOSYL TRANSFERASE SQD2"/>
    <property type="match status" value="1"/>
</dbReference>
<dbReference type="Pfam" id="PF13439">
    <property type="entry name" value="Glyco_transf_4"/>
    <property type="match status" value="1"/>
</dbReference>
<reference evidence="3 4" key="1">
    <citation type="journal article" date="2012" name="J. Bacteriol.">
        <title>Complete genome sequence of strain 1860, a crenarchaeon of the genus pyrobaculum able to grow with various electron acceptors.</title>
        <authorList>
            <person name="Mardanov A.V."/>
            <person name="Gumerov V.M."/>
            <person name="Slobodkina G.B."/>
            <person name="Beletsky A.V."/>
            <person name="Bonch-Osmolovskaya E.A."/>
            <person name="Ravin N.V."/>
            <person name="Skryabin K.G."/>
        </authorList>
    </citation>
    <scope>NUCLEOTIDE SEQUENCE [LARGE SCALE GENOMIC DNA]</scope>
    <source>
        <strain evidence="3 4">1860</strain>
    </source>
</reference>
<dbReference type="CDD" id="cd03801">
    <property type="entry name" value="GT4_PimA-like"/>
    <property type="match status" value="1"/>
</dbReference>
<dbReference type="STRING" id="1104324.P186_2022"/>
<dbReference type="InterPro" id="IPR028098">
    <property type="entry name" value="Glyco_trans_4-like_N"/>
</dbReference>
<dbReference type="Proteomes" id="UP000005867">
    <property type="component" value="Chromosome"/>
</dbReference>
<organism evidence="3 4">
    <name type="scientific">Pyrobaculum ferrireducens</name>
    <dbReference type="NCBI Taxonomy" id="1104324"/>
    <lineage>
        <taxon>Archaea</taxon>
        <taxon>Thermoproteota</taxon>
        <taxon>Thermoprotei</taxon>
        <taxon>Thermoproteales</taxon>
        <taxon>Thermoproteaceae</taxon>
        <taxon>Pyrobaculum</taxon>
    </lineage>
</organism>
<dbReference type="Gene3D" id="3.40.50.2000">
    <property type="entry name" value="Glycogen Phosphorylase B"/>
    <property type="match status" value="2"/>
</dbReference>
<dbReference type="GeneID" id="11596511"/>
<proteinExistence type="predicted"/>
<sequence length="382" mass="42492">MKIIHVHHHYWPVVGGIENVVKALAEGMARLGHEVHVVTSTYGAGDRPREEVINGVHIHRVKSIRLGYPDLTYPLEAPRGVLKNADVVHGHSQNSLFTVKMVEEARKVGARTVVHFMAVDAFNDHPSRLIRLLAPRYGRWSVKKAIEISDVRLVKSFRDMEILRNRYGIEAEYVPDGIDEEPLRKPNMAEEFRRKYGVRDPFIVYVGRLHRLKGIDVLIRALAIAAKEEPSLKAVIVGPGDQRPYRELASKLGISDKVLFTGFVDEDTKIGAIDASVALTLPSVSNYVEVFSLAITEAWAREKPVIASAVGEIPYRVKHMVNGLLVQPRNPKALAEAITILIQDRGLGEKLGEAGKSSVVTWSKVVDMLLKIYSKASSPFNG</sequence>
<evidence type="ECO:0000259" key="2">
    <source>
        <dbReference type="Pfam" id="PF13439"/>
    </source>
</evidence>
<dbReference type="GO" id="GO:0016757">
    <property type="term" value="F:glycosyltransferase activity"/>
    <property type="evidence" value="ECO:0007669"/>
    <property type="project" value="InterPro"/>
</dbReference>
<dbReference type="KEGG" id="pyr:P186_2022"/>
<dbReference type="Pfam" id="PF00534">
    <property type="entry name" value="Glycos_transf_1"/>
    <property type="match status" value="1"/>
</dbReference>
<dbReference type="OrthoDB" id="132546at2157"/>
<dbReference type="eggNOG" id="arCOG01410">
    <property type="taxonomic scope" value="Archaea"/>
</dbReference>
<dbReference type="PANTHER" id="PTHR45947">
    <property type="entry name" value="SULFOQUINOVOSYL TRANSFERASE SQD2"/>
    <property type="match status" value="1"/>
</dbReference>
<dbReference type="HOGENOM" id="CLU_009583_2_1_2"/>
<protein>
    <submittedName>
        <fullName evidence="3">Glycosyl transferase group 1</fullName>
    </submittedName>
</protein>
<feature type="domain" description="Glycosyl transferase family 1" evidence="1">
    <location>
        <begin position="190"/>
        <end position="357"/>
    </location>
</feature>
<dbReference type="RefSeq" id="WP_014289243.1">
    <property type="nucleotide sequence ID" value="NC_016645.1"/>
</dbReference>
<evidence type="ECO:0000259" key="1">
    <source>
        <dbReference type="Pfam" id="PF00534"/>
    </source>
</evidence>
<feature type="domain" description="Glycosyltransferase subfamily 4-like N-terminal" evidence="2">
    <location>
        <begin position="14"/>
        <end position="181"/>
    </location>
</feature>
<evidence type="ECO:0000313" key="4">
    <source>
        <dbReference type="Proteomes" id="UP000005867"/>
    </source>
</evidence>
<keyword evidence="4" id="KW-1185">Reference proteome</keyword>
<dbReference type="InterPro" id="IPR001296">
    <property type="entry name" value="Glyco_trans_1"/>
</dbReference>
<dbReference type="BioCyc" id="PSP1104324:GJSN-1974-MONOMER"/>
<gene>
    <name evidence="3" type="ORF">P186_2022</name>
</gene>
<dbReference type="AlphaFoldDB" id="G7VID8"/>
<dbReference type="EMBL" id="CP003098">
    <property type="protein sequence ID" value="AET33418.1"/>
    <property type="molecule type" value="Genomic_DNA"/>
</dbReference>
<evidence type="ECO:0000313" key="3">
    <source>
        <dbReference type="EMBL" id="AET33418.1"/>
    </source>
</evidence>
<keyword evidence="3" id="KW-0808">Transferase</keyword>
<dbReference type="InterPro" id="IPR050194">
    <property type="entry name" value="Glycosyltransferase_grp1"/>
</dbReference>
<accession>G7VID8</accession>
<name>G7VID8_9CREN</name>